<dbReference type="AlphaFoldDB" id="A0A3G6TC68"/>
<protein>
    <submittedName>
        <fullName evidence="2">Uncharacterized protein</fullName>
    </submittedName>
</protein>
<evidence type="ECO:0000256" key="1">
    <source>
        <dbReference type="SAM" id="Phobius"/>
    </source>
</evidence>
<dbReference type="GeneID" id="99067250"/>
<organism evidence="2 3">
    <name type="scientific">Chryseobacterium bernardetii</name>
    <dbReference type="NCBI Taxonomy" id="1241978"/>
    <lineage>
        <taxon>Bacteria</taxon>
        <taxon>Pseudomonadati</taxon>
        <taxon>Bacteroidota</taxon>
        <taxon>Flavobacteriia</taxon>
        <taxon>Flavobacteriales</taxon>
        <taxon>Weeksellaceae</taxon>
        <taxon>Chryseobacterium group</taxon>
        <taxon>Chryseobacterium</taxon>
    </lineage>
</organism>
<accession>A0A3G6TC68</accession>
<sequence length="378" mass="43931">MARYPITVKPWVFLFTGHDHIRSKKDIKVAKLDGMVSKKDEVSNTVFLAELLFIFSKEKNMLDIEYIENILKGKDGLEFQKCGANYLRKKYGGAFQEVASMGPLGDGGKDGYVLETREYFAMSTWSDNIATKIKNDYKNCIDKNLEVKKFIFVTNRKIGPKECDVIDKLNLGNQDIKIETLSHRDMAKALIEYPQREVLAILGKPMSFYDDKTVYFEECRDRQLTFTLWESIKDSMHVYLATIFFVAVFCTSFFYVKADWAKTLCFIVVAALMCLYMLLNINSLRKYKYAHKILYLMVTGKLQTQNELLLNEGRHLTIKRNSTWNFTINKRSINCIKRGCSSKVFLYTQEDGTMIGRCEKDKLNHTYRVDNNFYGELL</sequence>
<feature type="transmembrane region" description="Helical" evidence="1">
    <location>
        <begin position="261"/>
        <end position="279"/>
    </location>
</feature>
<dbReference type="EMBL" id="CP033932">
    <property type="protein sequence ID" value="AZB26852.1"/>
    <property type="molecule type" value="Genomic_DNA"/>
</dbReference>
<evidence type="ECO:0000313" key="2">
    <source>
        <dbReference type="EMBL" id="AZB26852.1"/>
    </source>
</evidence>
<name>A0A3G6TC68_9FLAO</name>
<dbReference type="Proteomes" id="UP000271193">
    <property type="component" value="Chromosome"/>
</dbReference>
<dbReference type="RefSeq" id="WP_123871759.1">
    <property type="nucleotide sequence ID" value="NZ_CP033932.1"/>
</dbReference>
<dbReference type="KEGG" id="cben:EG339_20815"/>
<keyword evidence="1" id="KW-0812">Transmembrane</keyword>
<gene>
    <name evidence="2" type="ORF">EG339_20815</name>
</gene>
<feature type="transmembrane region" description="Helical" evidence="1">
    <location>
        <begin position="238"/>
        <end position="255"/>
    </location>
</feature>
<keyword evidence="1" id="KW-1133">Transmembrane helix</keyword>
<proteinExistence type="predicted"/>
<reference evidence="3" key="1">
    <citation type="submission" date="2018-11" db="EMBL/GenBank/DDBJ databases">
        <title>Proposal to divide the Flavobacteriaceae and reorganize its genera based on Amino Acid Identity values calculated from whole genome sequences.</title>
        <authorList>
            <person name="Nicholson A.C."/>
            <person name="Gulvik C.A."/>
            <person name="Whitney A.M."/>
            <person name="Humrighouse B.W."/>
            <person name="Bell M."/>
            <person name="Holmes B."/>
            <person name="Steigerwalt A.G."/>
            <person name="Villarma A."/>
            <person name="Sheth M."/>
            <person name="Batra D."/>
            <person name="Pryor J."/>
            <person name="Bernardet J.-F."/>
            <person name="Hugo C."/>
            <person name="Kampfer P."/>
            <person name="Newman J."/>
            <person name="McQuiston J.R."/>
        </authorList>
    </citation>
    <scope>NUCLEOTIDE SEQUENCE [LARGE SCALE GENOMIC DNA]</scope>
    <source>
        <strain evidence="3">G0229</strain>
    </source>
</reference>
<evidence type="ECO:0000313" key="3">
    <source>
        <dbReference type="Proteomes" id="UP000271193"/>
    </source>
</evidence>
<keyword evidence="3" id="KW-1185">Reference proteome</keyword>
<keyword evidence="1" id="KW-0472">Membrane</keyword>